<sequence>MTSYSVDAMPLSTRTDSGGVGYEVKSTSGWNQATAFATIPTAYRATGTSGYMFYTVSSPTSNWAIDVGLWYGSGYDGTGWRGVYNSNDPAPTGGQHATTGVLSALTPGKVVYLQSKVRSDGYLETKVLDGKDFSIVYDHQLYYVGSHNIYTSNAIFNRQITLCTDSGVFTNGSYMRNAKFSSAYLYSNTGYAPVSSTNTVSGRRGAFGSNSTTVNKVTVNSYTQWDSEDISIQF</sequence>
<accession>A0A1Y0II37</accession>
<proteinExistence type="predicted"/>
<protein>
    <submittedName>
        <fullName evidence="1">Uncharacterized protein</fullName>
    </submittedName>
</protein>
<evidence type="ECO:0000313" key="1">
    <source>
        <dbReference type="EMBL" id="ARU59960.1"/>
    </source>
</evidence>
<name>A0A1Y0II37_9BACL</name>
<dbReference type="Proteomes" id="UP000195437">
    <property type="component" value="Chromosome"/>
</dbReference>
<evidence type="ECO:0000313" key="2">
    <source>
        <dbReference type="Proteomes" id="UP000195437"/>
    </source>
</evidence>
<reference evidence="2" key="1">
    <citation type="submission" date="2017-05" db="EMBL/GenBank/DDBJ databases">
        <authorList>
            <person name="Sung H."/>
        </authorList>
    </citation>
    <scope>NUCLEOTIDE SEQUENCE [LARGE SCALE GENOMIC DNA]</scope>
    <source>
        <strain evidence="2">AR23208</strain>
    </source>
</reference>
<dbReference type="AlphaFoldDB" id="A0A1Y0II37"/>
<dbReference type="EMBL" id="CP021434">
    <property type="protein sequence ID" value="ARU59960.1"/>
    <property type="molecule type" value="Genomic_DNA"/>
</dbReference>
<dbReference type="KEGG" id="tum:CBW65_01955"/>
<keyword evidence="2" id="KW-1185">Reference proteome</keyword>
<organism evidence="1 2">
    <name type="scientific">Tumebacillus avium</name>
    <dbReference type="NCBI Taxonomy" id="1903704"/>
    <lineage>
        <taxon>Bacteria</taxon>
        <taxon>Bacillati</taxon>
        <taxon>Bacillota</taxon>
        <taxon>Bacilli</taxon>
        <taxon>Bacillales</taxon>
        <taxon>Alicyclobacillaceae</taxon>
        <taxon>Tumebacillus</taxon>
    </lineage>
</organism>
<gene>
    <name evidence="1" type="ORF">CBW65_01955</name>
</gene>